<dbReference type="InterPro" id="IPR044210">
    <property type="entry name" value="Tfc3-like"/>
</dbReference>
<dbReference type="PANTHER" id="PTHR15180">
    <property type="entry name" value="GENERAL TRANSCRIPTION FACTOR 3C POLYPEPTIDE 1"/>
    <property type="match status" value="1"/>
</dbReference>
<dbReference type="GO" id="GO:0003677">
    <property type="term" value="F:DNA binding"/>
    <property type="evidence" value="ECO:0007669"/>
    <property type="project" value="InterPro"/>
</dbReference>
<sequence>MSLSGVKMGTLILSHLAKTLQSILPVWRFCNVSRSDVADHAREILHSVRTILPAYDVSKSPWEAMTGKSSEIMVEVLEAFRRAIKVNAYDDKRVADSLYWSKHFLTHVAAILIALGLLESKKGKWTRSLCLLIICRPILHLKNGDCTGNELVDKGLAIRVLSIVMQNPGILESCRKLLEIKIMDNHVIIHKMHQTTSAQSRAILSVLHQFCVKRQKSICMESISTKIP</sequence>
<proteinExistence type="predicted"/>
<evidence type="ECO:0000313" key="1">
    <source>
        <dbReference type="EMBL" id="CAI9757701.1"/>
    </source>
</evidence>
<name>A0AAD1YX37_9LAMI</name>
<dbReference type="AlphaFoldDB" id="A0AAD1YX37"/>
<dbReference type="Proteomes" id="UP000834106">
    <property type="component" value="Chromosome 3"/>
</dbReference>
<accession>A0AAD1YX37</accession>
<dbReference type="GO" id="GO:0000127">
    <property type="term" value="C:transcription factor TFIIIC complex"/>
    <property type="evidence" value="ECO:0007669"/>
    <property type="project" value="InterPro"/>
</dbReference>
<gene>
    <name evidence="1" type="ORF">FPE_LOCUS5131</name>
</gene>
<organism evidence="1 2">
    <name type="scientific">Fraxinus pennsylvanica</name>
    <dbReference type="NCBI Taxonomy" id="56036"/>
    <lineage>
        <taxon>Eukaryota</taxon>
        <taxon>Viridiplantae</taxon>
        <taxon>Streptophyta</taxon>
        <taxon>Embryophyta</taxon>
        <taxon>Tracheophyta</taxon>
        <taxon>Spermatophyta</taxon>
        <taxon>Magnoliopsida</taxon>
        <taxon>eudicotyledons</taxon>
        <taxon>Gunneridae</taxon>
        <taxon>Pentapetalae</taxon>
        <taxon>asterids</taxon>
        <taxon>lamiids</taxon>
        <taxon>Lamiales</taxon>
        <taxon>Oleaceae</taxon>
        <taxon>Oleeae</taxon>
        <taxon>Fraxinus</taxon>
    </lineage>
</organism>
<reference evidence="1" key="1">
    <citation type="submission" date="2023-05" db="EMBL/GenBank/DDBJ databases">
        <authorList>
            <person name="Huff M."/>
        </authorList>
    </citation>
    <scope>NUCLEOTIDE SEQUENCE</scope>
</reference>
<dbReference type="EMBL" id="OU503038">
    <property type="protein sequence ID" value="CAI9757701.1"/>
    <property type="molecule type" value="Genomic_DNA"/>
</dbReference>
<dbReference type="GO" id="GO:0006384">
    <property type="term" value="P:transcription initiation at RNA polymerase III promoter"/>
    <property type="evidence" value="ECO:0007669"/>
    <property type="project" value="InterPro"/>
</dbReference>
<evidence type="ECO:0000313" key="2">
    <source>
        <dbReference type="Proteomes" id="UP000834106"/>
    </source>
</evidence>
<dbReference type="PANTHER" id="PTHR15180:SF1">
    <property type="entry name" value="GENERAL TRANSCRIPTION FACTOR 3C POLYPEPTIDE 1"/>
    <property type="match status" value="1"/>
</dbReference>
<dbReference type="GO" id="GO:0042791">
    <property type="term" value="P:5S class rRNA transcription by RNA polymerase III"/>
    <property type="evidence" value="ECO:0007669"/>
    <property type="project" value="TreeGrafter"/>
</dbReference>
<keyword evidence="2" id="KW-1185">Reference proteome</keyword>
<protein>
    <submittedName>
        <fullName evidence="1">Uncharacterized protein</fullName>
    </submittedName>
</protein>